<dbReference type="AlphaFoldDB" id="A0A8A1LFY6"/>
<reference evidence="1" key="1">
    <citation type="submission" date="2021-01" db="EMBL/GenBank/DDBJ databases">
        <title>Chromosome-level genome assembly of a human fungal pathogen reveals clustering of transcriptionally co-regulated genes.</title>
        <authorList>
            <person name="Voorhies M."/>
            <person name="Cohen S."/>
            <person name="Shea T.P."/>
            <person name="Petrus S."/>
            <person name="Munoz J.F."/>
            <person name="Poplawski S."/>
            <person name="Goldman W.E."/>
            <person name="Michael T."/>
            <person name="Cuomo C.A."/>
            <person name="Sil A."/>
            <person name="Beyhan S."/>
        </authorList>
    </citation>
    <scope>NUCLEOTIDE SEQUENCE</scope>
    <source>
        <strain evidence="1">H88</strain>
    </source>
</reference>
<gene>
    <name evidence="1" type="ORF">I7I53_08082</name>
</gene>
<evidence type="ECO:0000313" key="2">
    <source>
        <dbReference type="Proteomes" id="UP000663419"/>
    </source>
</evidence>
<dbReference type="Proteomes" id="UP000663419">
    <property type="component" value="Chromosome 2"/>
</dbReference>
<sequence length="60" mass="6810">MIASAFIQEKNGVEVLDNLEYVFEPLPKRSGIGVSDNKVSSKYLGMLASAWLRRWARHTE</sequence>
<dbReference type="VEuPathDB" id="FungiDB:I7I53_08082"/>
<accession>A0A8A1LFY6</accession>
<proteinExistence type="predicted"/>
<dbReference type="EMBL" id="CP069103">
    <property type="protein sequence ID" value="QSS52450.1"/>
    <property type="molecule type" value="Genomic_DNA"/>
</dbReference>
<organism evidence="1 2">
    <name type="scientific">Ajellomyces capsulatus (strain H88)</name>
    <name type="common">Darling's disease fungus</name>
    <name type="synonym">Histoplasma capsulatum</name>
    <dbReference type="NCBI Taxonomy" id="544711"/>
    <lineage>
        <taxon>Eukaryota</taxon>
        <taxon>Fungi</taxon>
        <taxon>Dikarya</taxon>
        <taxon>Ascomycota</taxon>
        <taxon>Pezizomycotina</taxon>
        <taxon>Eurotiomycetes</taxon>
        <taxon>Eurotiomycetidae</taxon>
        <taxon>Onygenales</taxon>
        <taxon>Ajellomycetaceae</taxon>
        <taxon>Histoplasma</taxon>
    </lineage>
</organism>
<evidence type="ECO:0000313" key="1">
    <source>
        <dbReference type="EMBL" id="QSS52450.1"/>
    </source>
</evidence>
<protein>
    <submittedName>
        <fullName evidence="1">Uncharacterized protein</fullName>
    </submittedName>
</protein>
<name>A0A8A1LFY6_AJEC8</name>